<organism evidence="5 6">
    <name type="scientific">Levilactobacillus bambusae</name>
    <dbReference type="NCBI Taxonomy" id="2024736"/>
    <lineage>
        <taxon>Bacteria</taxon>
        <taxon>Bacillati</taxon>
        <taxon>Bacillota</taxon>
        <taxon>Bacilli</taxon>
        <taxon>Lactobacillales</taxon>
        <taxon>Lactobacillaceae</taxon>
        <taxon>Levilactobacillus</taxon>
    </lineage>
</organism>
<dbReference type="SUPFAM" id="SSF46785">
    <property type="entry name" value="Winged helix' DNA-binding domain"/>
    <property type="match status" value="1"/>
</dbReference>
<dbReference type="InterPro" id="IPR036388">
    <property type="entry name" value="WH-like_DNA-bd_sf"/>
</dbReference>
<dbReference type="InterPro" id="IPR000835">
    <property type="entry name" value="HTH_MarR-typ"/>
</dbReference>
<name>A0A2V1N0B5_9LACO</name>
<dbReference type="PROSITE" id="PS50995">
    <property type="entry name" value="HTH_MARR_2"/>
    <property type="match status" value="1"/>
</dbReference>
<keyword evidence="6" id="KW-1185">Reference proteome</keyword>
<dbReference type="AlphaFoldDB" id="A0A2V1N0B5"/>
<dbReference type="PANTHER" id="PTHR42756">
    <property type="entry name" value="TRANSCRIPTIONAL REGULATOR, MARR"/>
    <property type="match status" value="1"/>
</dbReference>
<dbReference type="Gene3D" id="1.10.10.10">
    <property type="entry name" value="Winged helix-like DNA-binding domain superfamily/Winged helix DNA-binding domain"/>
    <property type="match status" value="1"/>
</dbReference>
<gene>
    <name evidence="5" type="ORF">DCM90_07075</name>
</gene>
<feature type="domain" description="HTH marR-type" evidence="4">
    <location>
        <begin position="1"/>
        <end position="138"/>
    </location>
</feature>
<keyword evidence="3" id="KW-0804">Transcription</keyword>
<protein>
    <submittedName>
        <fullName evidence="5">MarR family transcriptional regulator</fullName>
    </submittedName>
</protein>
<comment type="caution">
    <text evidence="5">The sequence shown here is derived from an EMBL/GenBank/DDBJ whole genome shotgun (WGS) entry which is preliminary data.</text>
</comment>
<keyword evidence="1" id="KW-0805">Transcription regulation</keyword>
<dbReference type="EMBL" id="QCXQ01000003">
    <property type="protein sequence ID" value="PWF99815.1"/>
    <property type="molecule type" value="Genomic_DNA"/>
</dbReference>
<dbReference type="Proteomes" id="UP000245080">
    <property type="component" value="Unassembled WGS sequence"/>
</dbReference>
<dbReference type="OrthoDB" id="2288855at2"/>
<evidence type="ECO:0000259" key="4">
    <source>
        <dbReference type="PROSITE" id="PS50995"/>
    </source>
</evidence>
<reference evidence="5 6" key="1">
    <citation type="journal article" date="2018" name="Int. J. Syst. Evol. Microbiol.">
        <title>Lactobacillus bambusae sp. nov., isolated from a traditional fermented Ma-bamboo shoots of Taiwan.</title>
        <authorList>
            <person name="Wang L.-T."/>
        </authorList>
    </citation>
    <scope>NUCLEOTIDE SEQUENCE [LARGE SCALE GENOMIC DNA]</scope>
    <source>
        <strain evidence="5 6">BS-W1</strain>
    </source>
</reference>
<dbReference type="InterPro" id="IPR036390">
    <property type="entry name" value="WH_DNA-bd_sf"/>
</dbReference>
<dbReference type="RefSeq" id="WP_109250670.1">
    <property type="nucleotide sequence ID" value="NZ_QCXQ01000003.1"/>
</dbReference>
<dbReference type="GO" id="GO:0003677">
    <property type="term" value="F:DNA binding"/>
    <property type="evidence" value="ECO:0007669"/>
    <property type="project" value="UniProtKB-KW"/>
</dbReference>
<proteinExistence type="predicted"/>
<accession>A0A2V1N0B5</accession>
<keyword evidence="2" id="KW-0238">DNA-binding</keyword>
<dbReference type="GO" id="GO:0003700">
    <property type="term" value="F:DNA-binding transcription factor activity"/>
    <property type="evidence" value="ECO:0007669"/>
    <property type="project" value="InterPro"/>
</dbReference>
<evidence type="ECO:0000256" key="2">
    <source>
        <dbReference type="ARBA" id="ARBA00023125"/>
    </source>
</evidence>
<evidence type="ECO:0000313" key="5">
    <source>
        <dbReference type="EMBL" id="PWF99815.1"/>
    </source>
</evidence>
<dbReference type="PANTHER" id="PTHR42756:SF1">
    <property type="entry name" value="TRANSCRIPTIONAL REPRESSOR OF EMRAB OPERON"/>
    <property type="match status" value="1"/>
</dbReference>
<evidence type="ECO:0000256" key="3">
    <source>
        <dbReference type="ARBA" id="ARBA00023163"/>
    </source>
</evidence>
<sequence>MKDLGYLAQDISILHRQYYKDTGERFKDLGLNPTAACILLAVKDQPNVNQAQISAQLVIDKGLTTREINKLRDLGYVNKQPGKGKSVTLTLTDAGSAVVPQVSQIRESWWNDRFAQTGITPDSPLVAGIQRVVNSITDQPIH</sequence>
<evidence type="ECO:0000256" key="1">
    <source>
        <dbReference type="ARBA" id="ARBA00023015"/>
    </source>
</evidence>
<dbReference type="Pfam" id="PF12802">
    <property type="entry name" value="MarR_2"/>
    <property type="match status" value="1"/>
</dbReference>
<dbReference type="SMART" id="SM00347">
    <property type="entry name" value="HTH_MARR"/>
    <property type="match status" value="1"/>
</dbReference>
<evidence type="ECO:0000313" key="6">
    <source>
        <dbReference type="Proteomes" id="UP000245080"/>
    </source>
</evidence>